<keyword evidence="3" id="KW-1185">Reference proteome</keyword>
<organism evidence="2 3">
    <name type="scientific">Tilletia caries</name>
    <name type="common">wheat bunt fungus</name>
    <dbReference type="NCBI Taxonomy" id="13290"/>
    <lineage>
        <taxon>Eukaryota</taxon>
        <taxon>Fungi</taxon>
        <taxon>Dikarya</taxon>
        <taxon>Basidiomycota</taxon>
        <taxon>Ustilaginomycotina</taxon>
        <taxon>Exobasidiomycetes</taxon>
        <taxon>Tilletiales</taxon>
        <taxon>Tilletiaceae</taxon>
        <taxon>Tilletia</taxon>
    </lineage>
</organism>
<reference evidence="2" key="1">
    <citation type="submission" date="2020-10" db="EMBL/GenBank/DDBJ databases">
        <authorList>
            <person name="Sedaghatjoo S."/>
        </authorList>
    </citation>
    <scope>NUCLEOTIDE SEQUENCE</scope>
    <source>
        <strain evidence="2">AZH3</strain>
    </source>
</reference>
<name>A0ABN7J0A1_9BASI</name>
<comment type="caution">
    <text evidence="2">The sequence shown here is derived from an EMBL/GenBank/DDBJ whole genome shotgun (WGS) entry which is preliminary data.</text>
</comment>
<evidence type="ECO:0000256" key="1">
    <source>
        <dbReference type="SAM" id="MobiDB-lite"/>
    </source>
</evidence>
<evidence type="ECO:0000313" key="3">
    <source>
        <dbReference type="Proteomes" id="UP000836402"/>
    </source>
</evidence>
<feature type="compositionally biased region" description="Polar residues" evidence="1">
    <location>
        <begin position="130"/>
        <end position="139"/>
    </location>
</feature>
<proteinExistence type="predicted"/>
<dbReference type="Proteomes" id="UP000836402">
    <property type="component" value="Unassembled WGS sequence"/>
</dbReference>
<dbReference type="EMBL" id="CAJHJG010004085">
    <property type="protein sequence ID" value="CAD6938292.1"/>
    <property type="molecule type" value="Genomic_DNA"/>
</dbReference>
<accession>A0ABN7J0A1</accession>
<feature type="region of interest" description="Disordered" evidence="1">
    <location>
        <begin position="101"/>
        <end position="139"/>
    </location>
</feature>
<sequence length="166" mass="17803">ISTDDDVNFALAPCRPLPIAIRRPLLCLCRPPQLAPAPAHHHAPSPIPLAAARRLLFAHPVRHPPTPARAIRVGQRHSPPSAVCASALNVWPSVLAPGSSWHQSPTPLLPPAPSSTPVSRQSPLTPPTSRPTGHTNGTQLLPPWPVLFVDCRRLACRAAYQQPDPT</sequence>
<gene>
    <name evidence="2" type="ORF">JKIAZH3_G2230</name>
</gene>
<protein>
    <submittedName>
        <fullName evidence="2">Uncharacterized protein</fullName>
    </submittedName>
</protein>
<feature type="non-terminal residue" evidence="2">
    <location>
        <position position="1"/>
    </location>
</feature>
<evidence type="ECO:0000313" key="2">
    <source>
        <dbReference type="EMBL" id="CAD6938292.1"/>
    </source>
</evidence>